<keyword evidence="3 7" id="KW-0540">Nuclease</keyword>
<comment type="caution">
    <text evidence="9">The sequence shown here is derived from an EMBL/GenBank/DDBJ whole genome shotgun (WGS) entry which is preliminary data.</text>
</comment>
<gene>
    <name evidence="7 9" type="primary">rnpA</name>
    <name evidence="9" type="ORF">STRUR_0184</name>
</gene>
<comment type="function">
    <text evidence="1 7">RNaseP catalyzes the removal of the 5'-leader sequence from pre-tRNA to produce the mature 5'-terminus. It can also cleave other RNA substrates such as 4.5S RNA. The protein component plays an auxiliary but essential role in vivo by binding to the 5'-leader sequence and broadening the substrate specificity of the ribozyme.</text>
</comment>
<reference evidence="9 10" key="1">
    <citation type="journal article" date="2014" name="Int. J. Syst. Evol. Microbiol.">
        <title>Phylogenomics and the dynamic genome evolution of the genus Streptococcus.</title>
        <authorList>
            <consortium name="The Broad Institute Genome Sequencing Platform"/>
            <person name="Richards V.P."/>
            <person name="Palmer S.R."/>
            <person name="Pavinski Bitar P.D."/>
            <person name="Qin X."/>
            <person name="Weinstock G.M."/>
            <person name="Highlander S.K."/>
            <person name="Town C.D."/>
            <person name="Burne R.A."/>
            <person name="Stanhope M.J."/>
        </authorList>
    </citation>
    <scope>NUCLEOTIDE SEQUENCE [LARGE SCALE GENOMIC DNA]</scope>
    <source>
        <strain evidence="9 10">2285-97</strain>
    </source>
</reference>
<keyword evidence="5 7" id="KW-0378">Hydrolase</keyword>
<dbReference type="InterPro" id="IPR000100">
    <property type="entry name" value="RNase_P"/>
</dbReference>
<dbReference type="RefSeq" id="WP_006739743.1">
    <property type="nucleotide sequence ID" value="NZ_AEUZ02000001.1"/>
</dbReference>
<organism evidence="9 10">
    <name type="scientific">Streptococcus urinalis 2285-97</name>
    <dbReference type="NCBI Taxonomy" id="764291"/>
    <lineage>
        <taxon>Bacteria</taxon>
        <taxon>Bacillati</taxon>
        <taxon>Bacillota</taxon>
        <taxon>Bacilli</taxon>
        <taxon>Lactobacillales</taxon>
        <taxon>Streptococcaceae</taxon>
        <taxon>Streptococcus</taxon>
    </lineage>
</organism>
<keyword evidence="2 7" id="KW-0819">tRNA processing</keyword>
<dbReference type="GO" id="GO:0001682">
    <property type="term" value="P:tRNA 5'-leader removal"/>
    <property type="evidence" value="ECO:0007669"/>
    <property type="project" value="UniProtKB-UniRule"/>
</dbReference>
<evidence type="ECO:0000313" key="10">
    <source>
        <dbReference type="Proteomes" id="UP000005388"/>
    </source>
</evidence>
<dbReference type="InterPro" id="IPR020568">
    <property type="entry name" value="Ribosomal_Su5_D2-typ_SF"/>
</dbReference>
<dbReference type="NCBIfam" id="TIGR00188">
    <property type="entry name" value="rnpA"/>
    <property type="match status" value="1"/>
</dbReference>
<evidence type="ECO:0000256" key="7">
    <source>
        <dbReference type="HAMAP-Rule" id="MF_00227"/>
    </source>
</evidence>
<dbReference type="GO" id="GO:0000049">
    <property type="term" value="F:tRNA binding"/>
    <property type="evidence" value="ECO:0007669"/>
    <property type="project" value="UniProtKB-UniRule"/>
</dbReference>
<evidence type="ECO:0000256" key="3">
    <source>
        <dbReference type="ARBA" id="ARBA00022722"/>
    </source>
</evidence>
<proteinExistence type="inferred from homology"/>
<keyword evidence="6 7" id="KW-0694">RNA-binding</keyword>
<dbReference type="SUPFAM" id="SSF54211">
    <property type="entry name" value="Ribosomal protein S5 domain 2-like"/>
    <property type="match status" value="1"/>
</dbReference>
<dbReference type="GO" id="GO:0042781">
    <property type="term" value="F:3'-tRNA processing endoribonuclease activity"/>
    <property type="evidence" value="ECO:0007669"/>
    <property type="project" value="TreeGrafter"/>
</dbReference>
<dbReference type="Proteomes" id="UP000005388">
    <property type="component" value="Unassembled WGS sequence"/>
</dbReference>
<keyword evidence="4 7" id="KW-0255">Endonuclease</keyword>
<evidence type="ECO:0000256" key="1">
    <source>
        <dbReference type="ARBA" id="ARBA00002663"/>
    </source>
</evidence>
<dbReference type="GO" id="GO:0004526">
    <property type="term" value="F:ribonuclease P activity"/>
    <property type="evidence" value="ECO:0007669"/>
    <property type="project" value="UniProtKB-UniRule"/>
</dbReference>
<dbReference type="eggNOG" id="COG0594">
    <property type="taxonomic scope" value="Bacteria"/>
</dbReference>
<comment type="catalytic activity">
    <reaction evidence="7">
        <text>Endonucleolytic cleavage of RNA, removing 5'-extranucleotides from tRNA precursor.</text>
        <dbReference type="EC" id="3.1.26.5"/>
    </reaction>
</comment>
<protein>
    <recommendedName>
        <fullName evidence="7 8">Ribonuclease P protein component</fullName>
        <shortName evidence="7">RNase P protein</shortName>
        <shortName evidence="7">RNaseP protein</shortName>
        <ecNumber evidence="7 8">3.1.26.5</ecNumber>
    </recommendedName>
    <alternativeName>
        <fullName evidence="7">Protein C5</fullName>
    </alternativeName>
</protein>
<dbReference type="EC" id="3.1.26.5" evidence="7 8"/>
<evidence type="ECO:0000256" key="5">
    <source>
        <dbReference type="ARBA" id="ARBA00022801"/>
    </source>
</evidence>
<evidence type="ECO:0000256" key="6">
    <source>
        <dbReference type="ARBA" id="ARBA00022884"/>
    </source>
</evidence>
<name>G5KH91_9STRE</name>
<evidence type="ECO:0000256" key="4">
    <source>
        <dbReference type="ARBA" id="ARBA00022759"/>
    </source>
</evidence>
<evidence type="ECO:0000256" key="2">
    <source>
        <dbReference type="ARBA" id="ARBA00022694"/>
    </source>
</evidence>
<dbReference type="InterPro" id="IPR014721">
    <property type="entry name" value="Ribsml_uS5_D2-typ_fold_subgr"/>
</dbReference>
<keyword evidence="10" id="KW-1185">Reference proteome</keyword>
<comment type="similarity">
    <text evidence="7">Belongs to the RnpA family.</text>
</comment>
<dbReference type="Pfam" id="PF00825">
    <property type="entry name" value="Ribonuclease_P"/>
    <property type="match status" value="1"/>
</dbReference>
<dbReference type="STRING" id="764291.STRUR_0184"/>
<dbReference type="PANTHER" id="PTHR33992">
    <property type="entry name" value="RIBONUCLEASE P PROTEIN COMPONENT"/>
    <property type="match status" value="1"/>
</dbReference>
<dbReference type="AlphaFoldDB" id="G5KH91"/>
<dbReference type="Gene3D" id="3.30.230.10">
    <property type="match status" value="1"/>
</dbReference>
<evidence type="ECO:0000313" key="9">
    <source>
        <dbReference type="EMBL" id="EHJ57010.1"/>
    </source>
</evidence>
<accession>G5KH91</accession>
<dbReference type="GO" id="GO:0030677">
    <property type="term" value="C:ribonuclease P complex"/>
    <property type="evidence" value="ECO:0007669"/>
    <property type="project" value="TreeGrafter"/>
</dbReference>
<dbReference type="EMBL" id="AEUZ02000001">
    <property type="protein sequence ID" value="EHJ57010.1"/>
    <property type="molecule type" value="Genomic_DNA"/>
</dbReference>
<dbReference type="PROSITE" id="PS00648">
    <property type="entry name" value="RIBONUCLEASE_P"/>
    <property type="match status" value="1"/>
</dbReference>
<sequence>MKKSYRVKREKDFQAIFETGQNVANRKFVIYFLEKNQAHFRVGISVGKRLGNAVTRNAVKRKVRHVLIANQDKLKNYDFVVIARKGVEELDFDEVKKNLEHALRLAKLYQEGLEE</sequence>
<dbReference type="PANTHER" id="PTHR33992:SF1">
    <property type="entry name" value="RIBONUCLEASE P PROTEIN COMPONENT"/>
    <property type="match status" value="1"/>
</dbReference>
<dbReference type="InterPro" id="IPR020539">
    <property type="entry name" value="RNase_P_CS"/>
</dbReference>
<comment type="subunit">
    <text evidence="7">Consists of a catalytic RNA component (M1 or rnpB) and a protein subunit.</text>
</comment>
<dbReference type="HAMAP" id="MF_00227">
    <property type="entry name" value="RNase_P"/>
    <property type="match status" value="1"/>
</dbReference>
<dbReference type="FunFam" id="3.30.230.10:FF:000021">
    <property type="entry name" value="Ribonuclease P protein component"/>
    <property type="match status" value="1"/>
</dbReference>
<evidence type="ECO:0000256" key="8">
    <source>
        <dbReference type="NCBIfam" id="TIGR00188"/>
    </source>
</evidence>